<dbReference type="Proteomes" id="UP000239340">
    <property type="component" value="Chromosome"/>
</dbReference>
<protein>
    <submittedName>
        <fullName evidence="1">Uncharacterized protein</fullName>
    </submittedName>
</protein>
<organism evidence="1 2">
    <name type="scientific">Rhizobium fredii</name>
    <name type="common">Sinorhizobium fredii</name>
    <dbReference type="NCBI Taxonomy" id="380"/>
    <lineage>
        <taxon>Bacteria</taxon>
        <taxon>Pseudomonadati</taxon>
        <taxon>Pseudomonadota</taxon>
        <taxon>Alphaproteobacteria</taxon>
        <taxon>Hyphomicrobiales</taxon>
        <taxon>Rhizobiaceae</taxon>
        <taxon>Sinorhizobium/Ensifer group</taxon>
        <taxon>Sinorhizobium</taxon>
    </lineage>
</organism>
<name>A0A2L0H918_RHIFR</name>
<evidence type="ECO:0000313" key="2">
    <source>
        <dbReference type="Proteomes" id="UP000239340"/>
    </source>
</evidence>
<evidence type="ECO:0000313" key="1">
    <source>
        <dbReference type="EMBL" id="AUX77996.1"/>
    </source>
</evidence>
<dbReference type="EMBL" id="CP024307">
    <property type="protein sequence ID" value="AUX77996.1"/>
    <property type="molecule type" value="Genomic_DNA"/>
</dbReference>
<accession>A0A2L0H918</accession>
<proteinExistence type="predicted"/>
<sequence>MLSNDETAALRNAAARKVLGHLERPKCRLIAAHPQLAASTEEVNVMNGFRKSLETYRALLEVRERDIDRLIAQRDADRLFLLVLLERGHIAAAKAILQEQLS</sequence>
<dbReference type="AlphaFoldDB" id="A0A2L0H918"/>
<reference evidence="1 2" key="1">
    <citation type="submission" date="2017-10" db="EMBL/GenBank/DDBJ databases">
        <title>Analysis of the genome sequences of Rhizobium populations associated to common bean (phaseolus vulgaris).</title>
        <authorList>
            <person name="Bustos P."/>
            <person name="Santamaria R.I."/>
            <person name="Miranda-Sanchez F."/>
            <person name="Perez-Carrascal O."/>
            <person name="Juarez S."/>
            <person name="Lozano L."/>
            <person name="Martinez-Flores I."/>
            <person name="Vinuesa P."/>
            <person name="Martinez-Romero E."/>
            <person name="Cevallos M.A."/>
            <person name="Romero D."/>
            <person name="Davila G."/>
            <person name="Gonzalez V."/>
        </authorList>
    </citation>
    <scope>NUCLEOTIDE SEQUENCE [LARGE SCALE GENOMIC DNA]</scope>
    <source>
        <strain evidence="1 2">NXT3</strain>
    </source>
</reference>
<gene>
    <name evidence="1" type="ORF">NXT3_CH03468</name>
</gene>